<gene>
    <name evidence="2" type="primary">FG04924.1</name>
    <name evidence="1" type="ORF">FGRAMPH1_01T16651</name>
</gene>
<protein>
    <submittedName>
        <fullName evidence="1">Chromosome 3, complete genome</fullName>
    </submittedName>
</protein>
<evidence type="ECO:0000313" key="3">
    <source>
        <dbReference type="Proteomes" id="UP000070720"/>
    </source>
</evidence>
<accession>A0A098E2H1</accession>
<dbReference type="VEuPathDB" id="FungiDB:FGRAMPH1_01G16651"/>
<dbReference type="EnsemblFungi" id="CEF87817">
    <property type="protein sequence ID" value="CEF87817"/>
    <property type="gene ID" value="FGRRES_04924"/>
</dbReference>
<reference evidence="2 3" key="2">
    <citation type="journal article" date="2010" name="Nature">
        <title>Comparative genomics reveals mobile pathogenicity chromosomes in Fusarium.</title>
        <authorList>
            <person name="Ma L.J."/>
            <person name="van der Does H.C."/>
            <person name="Borkovich K.A."/>
            <person name="Coleman J.J."/>
            <person name="Daboussi M.J."/>
            <person name="Di Pietro A."/>
            <person name="Dufresne M."/>
            <person name="Freitag M."/>
            <person name="Grabherr M."/>
            <person name="Henrissat B."/>
            <person name="Houterman P.M."/>
            <person name="Kang S."/>
            <person name="Shim W.B."/>
            <person name="Woloshuk C."/>
            <person name="Xie X."/>
            <person name="Xu J.R."/>
            <person name="Antoniw J."/>
            <person name="Baker S.E."/>
            <person name="Bluhm B.H."/>
            <person name="Breakspear A."/>
            <person name="Brown D.W."/>
            <person name="Butchko R.A."/>
            <person name="Chapman S."/>
            <person name="Coulson R."/>
            <person name="Coutinho P.M."/>
            <person name="Danchin E.G."/>
            <person name="Diener A."/>
            <person name="Gale L.R."/>
            <person name="Gardiner D.M."/>
            <person name="Goff S."/>
            <person name="Hammond-Kosack K.E."/>
            <person name="Hilburn K."/>
            <person name="Hua-Van A."/>
            <person name="Jonkers W."/>
            <person name="Kazan K."/>
            <person name="Kodira C.D."/>
            <person name="Koehrsen M."/>
            <person name="Kumar L."/>
            <person name="Lee Y.H."/>
            <person name="Li L."/>
            <person name="Manners J.M."/>
            <person name="Miranda-Saavedra D."/>
            <person name="Mukherjee M."/>
            <person name="Park G."/>
            <person name="Park J."/>
            <person name="Park S.Y."/>
            <person name="Proctor R.H."/>
            <person name="Regev A."/>
            <person name="Ruiz-Roldan M.C."/>
            <person name="Sain D."/>
            <person name="Sakthikumar S."/>
            <person name="Sykes S."/>
            <person name="Schwartz D.C."/>
            <person name="Turgeon B.G."/>
            <person name="Wapinski I."/>
            <person name="Yoder O."/>
            <person name="Young S."/>
            <person name="Zeng Q."/>
            <person name="Zhou S."/>
            <person name="Galagan J."/>
            <person name="Cuomo C.A."/>
            <person name="Kistler H.C."/>
            <person name="Rep M."/>
        </authorList>
    </citation>
    <scope>GENOME REANNOTATION</scope>
    <source>
        <strain evidence="3">ATCC MYA-4620 / CBS 123657 / FGSC 9075 / NRRL 31084 / PH-1</strain>
        <strain evidence="2">PH-1 / ATCC MYA-4620 / FGSC 9075 / NRRL 31084</strain>
    </source>
</reference>
<evidence type="ECO:0000313" key="2">
    <source>
        <dbReference type="EnsemblFungi" id="CEF87817"/>
    </source>
</evidence>
<proteinExistence type="predicted"/>
<dbReference type="Proteomes" id="UP000070720">
    <property type="component" value="Chromosome 3"/>
</dbReference>
<dbReference type="KEGG" id="fgr:FGSG_04924"/>
<accession>I1RLV4</accession>
<dbReference type="AlphaFoldDB" id="I1RLV4"/>
<dbReference type="RefSeq" id="XP_011323395.1">
    <property type="nucleotide sequence ID" value="XM_011325093.1"/>
</dbReference>
<evidence type="ECO:0000313" key="1">
    <source>
        <dbReference type="EMBL" id="CEF87817.1"/>
    </source>
</evidence>
<name>I1RLV4_GIBZE</name>
<dbReference type="InParanoid" id="I1RLV4"/>
<organism evidence="1 3">
    <name type="scientific">Gibberella zeae (strain ATCC MYA-4620 / CBS 123657 / FGSC 9075 / NRRL 31084 / PH-1)</name>
    <name type="common">Wheat head blight fungus</name>
    <name type="synonym">Fusarium graminearum</name>
    <dbReference type="NCBI Taxonomy" id="229533"/>
    <lineage>
        <taxon>Eukaryota</taxon>
        <taxon>Fungi</taxon>
        <taxon>Dikarya</taxon>
        <taxon>Ascomycota</taxon>
        <taxon>Pezizomycotina</taxon>
        <taxon>Sordariomycetes</taxon>
        <taxon>Hypocreomycetidae</taxon>
        <taxon>Hypocreales</taxon>
        <taxon>Nectriaceae</taxon>
        <taxon>Fusarium</taxon>
    </lineage>
</organism>
<keyword evidence="3" id="KW-1185">Reference proteome</keyword>
<reference evidence="1 3" key="3">
    <citation type="journal article" date="2015" name="BMC Genomics">
        <title>The completed genome sequence of the pathogenic ascomycete fungus Fusarium graminearum.</title>
        <authorList>
            <person name="King R."/>
            <person name="Urban M."/>
            <person name="Hammond-Kosack M.C."/>
            <person name="Hassani-Pak K."/>
            <person name="Hammond-Kosack K.E."/>
        </authorList>
    </citation>
    <scope>NUCLEOTIDE SEQUENCE [LARGE SCALE GENOMIC DNA]</scope>
    <source>
        <strain evidence="3">ATCC MYA-4620 / CBS 123657 / FGSC 9075 / NRRL 31084 / PH-1</strain>
        <strain evidence="1">PH-1</strain>
    </source>
</reference>
<dbReference type="HOGENOM" id="CLU_3399524_0_0_1"/>
<reference evidence="2" key="4">
    <citation type="submission" date="2017-01" db="UniProtKB">
        <authorList>
            <consortium name="EnsemblFungi"/>
        </authorList>
    </citation>
    <scope>IDENTIFICATION</scope>
    <source>
        <strain evidence="2">PH-1 / ATCC MYA-4620 / FGSC 9075 / NRRL 31084</strain>
    </source>
</reference>
<reference evidence="2 3" key="1">
    <citation type="journal article" date="2007" name="Science">
        <title>The Fusarium graminearum genome reveals a link between localized polymorphism and pathogen specialization.</title>
        <authorList>
            <person name="Cuomo C.A."/>
            <person name="Gueldener U."/>
            <person name="Xu J.-R."/>
            <person name="Trail F."/>
            <person name="Turgeon B.G."/>
            <person name="Di Pietro A."/>
            <person name="Walton J.D."/>
            <person name="Ma L.-J."/>
            <person name="Baker S.E."/>
            <person name="Rep M."/>
            <person name="Adam G."/>
            <person name="Antoniw J."/>
            <person name="Baldwin T."/>
            <person name="Calvo S.E."/>
            <person name="Chang Y.-L."/>
            <person name="DeCaprio D."/>
            <person name="Gale L.R."/>
            <person name="Gnerre S."/>
            <person name="Goswami R.S."/>
            <person name="Hammond-Kosack K."/>
            <person name="Harris L.J."/>
            <person name="Hilburn K."/>
            <person name="Kennell J.C."/>
            <person name="Kroken S."/>
            <person name="Magnuson J.K."/>
            <person name="Mannhaupt G."/>
            <person name="Mauceli E.W."/>
            <person name="Mewes H.-W."/>
            <person name="Mitterbauer R."/>
            <person name="Muehlbauer G."/>
            <person name="Muensterkoetter M."/>
            <person name="Nelson D."/>
            <person name="O'Donnell K."/>
            <person name="Ouellet T."/>
            <person name="Qi W."/>
            <person name="Quesneville H."/>
            <person name="Roncero M.I.G."/>
            <person name="Seong K.-Y."/>
            <person name="Tetko I.V."/>
            <person name="Urban M."/>
            <person name="Waalwijk C."/>
            <person name="Ward T.J."/>
            <person name="Yao J."/>
            <person name="Birren B.W."/>
            <person name="Kistler H.C."/>
        </authorList>
    </citation>
    <scope>NUCLEOTIDE SEQUENCE [LARGE SCALE GENOMIC DNA]</scope>
    <source>
        <strain evidence="3">ATCC MYA-4620 / CBS 123657 / FGSC 9075 / NRRL 31084 / PH-1</strain>
        <strain evidence="2">PH-1 / ATCC MYA-4620 / FGSC 9075 / NRRL 31084</strain>
    </source>
</reference>
<sequence>MQGPIKSGQLACLANSLIKLLSGTLYNMSTR</sequence>
<dbReference type="EMBL" id="HG970334">
    <property type="protein sequence ID" value="CEF87817.1"/>
    <property type="molecule type" value="Genomic_DNA"/>
</dbReference>